<proteinExistence type="predicted"/>
<evidence type="ECO:0000313" key="2">
    <source>
        <dbReference type="EMBL" id="TET09387.1"/>
    </source>
</evidence>
<name>A0A523RUG0_UNCAE</name>
<comment type="caution">
    <text evidence="2">The sequence shown here is derived from an EMBL/GenBank/DDBJ whole genome shotgun (WGS) entry which is preliminary data.</text>
</comment>
<dbReference type="Pfam" id="PF01208">
    <property type="entry name" value="URO-D"/>
    <property type="match status" value="1"/>
</dbReference>
<protein>
    <submittedName>
        <fullName evidence="2">Uroporphyrinogen-III decarboxylase</fullName>
    </submittedName>
</protein>
<dbReference type="SUPFAM" id="SSF51726">
    <property type="entry name" value="UROD/MetE-like"/>
    <property type="match status" value="1"/>
</dbReference>
<dbReference type="Proteomes" id="UP000316360">
    <property type="component" value="Unassembled WGS sequence"/>
</dbReference>
<dbReference type="GO" id="GO:0004853">
    <property type="term" value="F:uroporphyrinogen decarboxylase activity"/>
    <property type="evidence" value="ECO:0007669"/>
    <property type="project" value="InterPro"/>
</dbReference>
<gene>
    <name evidence="2" type="ORF">E3J84_05145</name>
</gene>
<evidence type="ECO:0000313" key="3">
    <source>
        <dbReference type="Proteomes" id="UP000316360"/>
    </source>
</evidence>
<reference evidence="2 3" key="1">
    <citation type="submission" date="2019-03" db="EMBL/GenBank/DDBJ databases">
        <title>Metabolic potential of uncultured bacteria and archaea associated with petroleum seepage in deep-sea sediments.</title>
        <authorList>
            <person name="Dong X."/>
            <person name="Hubert C."/>
        </authorList>
    </citation>
    <scope>NUCLEOTIDE SEQUENCE [LARGE SCALE GENOMIC DNA]</scope>
    <source>
        <strain evidence="2">E44_bin7</strain>
    </source>
</reference>
<dbReference type="InterPro" id="IPR000257">
    <property type="entry name" value="Uroporphyrinogen_deCOase"/>
</dbReference>
<feature type="domain" description="Uroporphyrinogen decarboxylase (URO-D)" evidence="1">
    <location>
        <begin position="129"/>
        <end position="379"/>
    </location>
</feature>
<dbReference type="PANTHER" id="PTHR47099:SF1">
    <property type="entry name" value="METHYLCOBAMIDE:COM METHYLTRANSFERASE MTBA"/>
    <property type="match status" value="1"/>
</dbReference>
<sequence>MDKLTSRERVKMALNHQEPDRVPIDIGGGASTSIVVEGYEKLRDHLGLPAGKTKILSKAFRAAKIDEDVAKKLGVDIIPVNLKGGSKAQSGDSKNRDTFRDGWGVVWEKVANPYGYYWEVAVPPLKDAAIEDLEKHNWPDPEDPKRIEGLAEEVKYLYQNTDYALMGGPVFKSLWELAYMLRGFDTLLMDLYLNPDFVHALFRKITDINKKVTDKYLKVVGRYIQVVRGADDLATQDGLLFSPEMYRKFIKPYQAEYFAFVKERTNAKVFYHSCGDVGPLINDLIEIGVDVLNPVQVSTKTLGDTARLKEEFGDRISFWGGIDTQEVLPAGSPEQVEEEIKRRIKDLGPGGGYVVASVHNIQPDVPAENICRMVEAAHRFGEYPVTTVRN</sequence>
<accession>A0A523RUG0</accession>
<dbReference type="InterPro" id="IPR038071">
    <property type="entry name" value="UROD/MetE-like_sf"/>
</dbReference>
<dbReference type="PANTHER" id="PTHR47099">
    <property type="entry name" value="METHYLCOBAMIDE:COM METHYLTRANSFERASE MTBA"/>
    <property type="match status" value="1"/>
</dbReference>
<dbReference type="AlphaFoldDB" id="A0A523RUG0"/>
<dbReference type="Gene3D" id="3.20.20.210">
    <property type="match status" value="1"/>
</dbReference>
<dbReference type="InterPro" id="IPR052024">
    <property type="entry name" value="Methanogen_methyltrans"/>
</dbReference>
<organism evidence="2 3">
    <name type="scientific">Aerophobetes bacterium</name>
    <dbReference type="NCBI Taxonomy" id="2030807"/>
    <lineage>
        <taxon>Bacteria</taxon>
        <taxon>Candidatus Aerophobota</taxon>
    </lineage>
</organism>
<dbReference type="GO" id="GO:0006779">
    <property type="term" value="P:porphyrin-containing compound biosynthetic process"/>
    <property type="evidence" value="ECO:0007669"/>
    <property type="project" value="InterPro"/>
</dbReference>
<evidence type="ECO:0000259" key="1">
    <source>
        <dbReference type="Pfam" id="PF01208"/>
    </source>
</evidence>
<dbReference type="EMBL" id="SOKJ01000292">
    <property type="protein sequence ID" value="TET09387.1"/>
    <property type="molecule type" value="Genomic_DNA"/>
</dbReference>